<dbReference type="PANTHER" id="PTHR33021">
    <property type="entry name" value="BLUE COPPER PROTEIN"/>
    <property type="match status" value="1"/>
</dbReference>
<dbReference type="SUPFAM" id="SSF49503">
    <property type="entry name" value="Cupredoxins"/>
    <property type="match status" value="1"/>
</dbReference>
<evidence type="ECO:0000256" key="7">
    <source>
        <dbReference type="ARBA" id="ARBA00023180"/>
    </source>
</evidence>
<evidence type="ECO:0000256" key="1">
    <source>
        <dbReference type="ARBA" id="ARBA00004609"/>
    </source>
</evidence>
<feature type="transmembrane region" description="Helical" evidence="10">
    <location>
        <begin position="161"/>
        <end position="182"/>
    </location>
</feature>
<keyword evidence="4 11" id="KW-0732">Signal</keyword>
<comment type="similarity">
    <text evidence="9">Belongs to the early nodulin-like (ENODL) family.</text>
</comment>
<evidence type="ECO:0000256" key="5">
    <source>
        <dbReference type="ARBA" id="ARBA00023136"/>
    </source>
</evidence>
<dbReference type="InterPro" id="IPR041846">
    <property type="entry name" value="ENL_dom"/>
</dbReference>
<dbReference type="GO" id="GO:0005886">
    <property type="term" value="C:plasma membrane"/>
    <property type="evidence" value="ECO:0007669"/>
    <property type="project" value="UniProtKB-SubCell"/>
</dbReference>
<protein>
    <recommendedName>
        <fullName evidence="12">Phytocyanin domain-containing protein</fullName>
    </recommendedName>
</protein>
<dbReference type="GO" id="GO:0098552">
    <property type="term" value="C:side of membrane"/>
    <property type="evidence" value="ECO:0007669"/>
    <property type="project" value="UniProtKB-KW"/>
</dbReference>
<keyword evidence="3" id="KW-0336">GPI-anchor</keyword>
<dbReference type="OrthoDB" id="1933543at2759"/>
<comment type="caution">
    <text evidence="13">The sequence shown here is derived from an EMBL/GenBank/DDBJ whole genome shotgun (WGS) entry which is preliminary data.</text>
</comment>
<evidence type="ECO:0000256" key="6">
    <source>
        <dbReference type="ARBA" id="ARBA00023157"/>
    </source>
</evidence>
<dbReference type="Pfam" id="PF02298">
    <property type="entry name" value="Cu_bind_like"/>
    <property type="match status" value="1"/>
</dbReference>
<dbReference type="PANTHER" id="PTHR33021:SF234">
    <property type="entry name" value="EARLY NODULIN-LIKE PROTEIN 7"/>
    <property type="match status" value="1"/>
</dbReference>
<feature type="domain" description="Phytocyanin" evidence="12">
    <location>
        <begin position="28"/>
        <end position="130"/>
    </location>
</feature>
<evidence type="ECO:0000256" key="10">
    <source>
        <dbReference type="SAM" id="Phobius"/>
    </source>
</evidence>
<reference evidence="13" key="2">
    <citation type="submission" date="2017-06" db="EMBL/GenBank/DDBJ databases">
        <title>The pomegranate genome and the genomics of punicalagin biosynthesis.</title>
        <authorList>
            <person name="Xu C."/>
        </authorList>
    </citation>
    <scope>NUCLEOTIDE SEQUENCE [LARGE SCALE GENOMIC DNA]</scope>
    <source>
        <tissue evidence="13">Fresh leaf</tissue>
    </source>
</reference>
<evidence type="ECO:0000313" key="13">
    <source>
        <dbReference type="EMBL" id="OWM78117.1"/>
    </source>
</evidence>
<dbReference type="FunFam" id="2.60.40.420:FF:000010">
    <property type="entry name" value="Early nodulin-like protein 1"/>
    <property type="match status" value="1"/>
</dbReference>
<comment type="subcellular location">
    <subcellularLocation>
        <location evidence="1">Cell membrane</location>
        <topology evidence="1">Lipid-anchor</topology>
        <topology evidence="1">GPI-anchor</topology>
    </subcellularLocation>
</comment>
<keyword evidence="2" id="KW-1003">Cell membrane</keyword>
<dbReference type="Proteomes" id="UP000233551">
    <property type="component" value="Unassembled WGS sequence"/>
</dbReference>
<dbReference type="AlphaFoldDB" id="A0A218WZB1"/>
<dbReference type="GO" id="GO:0009055">
    <property type="term" value="F:electron transfer activity"/>
    <property type="evidence" value="ECO:0007669"/>
    <property type="project" value="InterPro"/>
</dbReference>
<keyword evidence="10" id="KW-0812">Transmembrane</keyword>
<proteinExistence type="inferred from homology"/>
<keyword evidence="6" id="KW-1015">Disulfide bond</keyword>
<dbReference type="InterPro" id="IPR039391">
    <property type="entry name" value="Phytocyanin-like"/>
</dbReference>
<dbReference type="CDD" id="cd11019">
    <property type="entry name" value="OsENODL1_like"/>
    <property type="match status" value="1"/>
</dbReference>
<dbReference type="EMBL" id="PGOL01002706">
    <property type="protein sequence ID" value="PKI45523.1"/>
    <property type="molecule type" value="Genomic_DNA"/>
</dbReference>
<feature type="signal peptide" evidence="11">
    <location>
        <begin position="1"/>
        <end position="18"/>
    </location>
</feature>
<evidence type="ECO:0000313" key="14">
    <source>
        <dbReference type="EMBL" id="PKI45523.1"/>
    </source>
</evidence>
<dbReference type="PROSITE" id="PS51485">
    <property type="entry name" value="PHYTOCYANIN"/>
    <property type="match status" value="1"/>
</dbReference>
<evidence type="ECO:0000256" key="3">
    <source>
        <dbReference type="ARBA" id="ARBA00022622"/>
    </source>
</evidence>
<feature type="chain" id="PRO_5014071824" description="Phytocyanin domain-containing protein" evidence="11">
    <location>
        <begin position="19"/>
        <end position="184"/>
    </location>
</feature>
<gene>
    <name evidence="13" type="ORF">CDL15_Pgr014936</name>
    <name evidence="14" type="ORF">CRG98_034041</name>
</gene>
<dbReference type="InterPro" id="IPR008972">
    <property type="entry name" value="Cupredoxin"/>
</dbReference>
<accession>A0A218WZB1</accession>
<evidence type="ECO:0000313" key="16">
    <source>
        <dbReference type="Proteomes" id="UP000233551"/>
    </source>
</evidence>
<keyword evidence="10" id="KW-1133">Transmembrane helix</keyword>
<evidence type="ECO:0000313" key="15">
    <source>
        <dbReference type="Proteomes" id="UP000197138"/>
    </source>
</evidence>
<organism evidence="13 15">
    <name type="scientific">Punica granatum</name>
    <name type="common">Pomegranate</name>
    <dbReference type="NCBI Taxonomy" id="22663"/>
    <lineage>
        <taxon>Eukaryota</taxon>
        <taxon>Viridiplantae</taxon>
        <taxon>Streptophyta</taxon>
        <taxon>Embryophyta</taxon>
        <taxon>Tracheophyta</taxon>
        <taxon>Spermatophyta</taxon>
        <taxon>Magnoliopsida</taxon>
        <taxon>eudicotyledons</taxon>
        <taxon>Gunneridae</taxon>
        <taxon>Pentapetalae</taxon>
        <taxon>rosids</taxon>
        <taxon>malvids</taxon>
        <taxon>Myrtales</taxon>
        <taxon>Lythraceae</taxon>
        <taxon>Punica</taxon>
    </lineage>
</organism>
<dbReference type="Gene3D" id="2.60.40.420">
    <property type="entry name" value="Cupredoxins - blue copper proteins"/>
    <property type="match status" value="1"/>
</dbReference>
<sequence length="184" mass="19980">MASLSVLLFGCLVILAATNNLAMVEGMKEFKVGGTEGWREPPQNNTSMYNDWAMRKRFHIGDSLVFKYKNDSVLVVDKFSYYHCNTSNPILALNNGNSTIMLDRPGPFYFMSGDPIHCRNGQRLLVEVMSQHPIHHSPPSVASPPESGSISPALSPLSSSGAFATATMFSPMVIAFVAAVVVPA</sequence>
<evidence type="ECO:0000256" key="9">
    <source>
        <dbReference type="ARBA" id="ARBA00035011"/>
    </source>
</evidence>
<reference evidence="15" key="1">
    <citation type="journal article" date="2017" name="Plant J.">
        <title>The pomegranate (Punica granatum L.) genome and the genomics of punicalagin biosynthesis.</title>
        <authorList>
            <person name="Qin G."/>
            <person name="Xu C."/>
            <person name="Ming R."/>
            <person name="Tang H."/>
            <person name="Guyot R."/>
            <person name="Kramer E.M."/>
            <person name="Hu Y."/>
            <person name="Yi X."/>
            <person name="Qi Y."/>
            <person name="Xu X."/>
            <person name="Gao Z."/>
            <person name="Pan H."/>
            <person name="Jian J."/>
            <person name="Tian Y."/>
            <person name="Yue Z."/>
            <person name="Xu Y."/>
        </authorList>
    </citation>
    <scope>NUCLEOTIDE SEQUENCE [LARGE SCALE GENOMIC DNA]</scope>
    <source>
        <strain evidence="15">cv. Dabenzi</strain>
    </source>
</reference>
<keyword evidence="16" id="KW-1185">Reference proteome</keyword>
<dbReference type="EMBL" id="MTKT01002501">
    <property type="protein sequence ID" value="OWM78117.1"/>
    <property type="molecule type" value="Genomic_DNA"/>
</dbReference>
<reference evidence="14 16" key="3">
    <citation type="submission" date="2017-11" db="EMBL/GenBank/DDBJ databases">
        <title>De-novo sequencing of pomegranate (Punica granatum L.) genome.</title>
        <authorList>
            <person name="Akparov Z."/>
            <person name="Amiraslanov A."/>
            <person name="Hajiyeva S."/>
            <person name="Abbasov M."/>
            <person name="Kaur K."/>
            <person name="Hamwieh A."/>
            <person name="Solovyev V."/>
            <person name="Salamov A."/>
            <person name="Braich B."/>
            <person name="Kosarev P."/>
            <person name="Mahmoud A."/>
            <person name="Hajiyev E."/>
            <person name="Babayeva S."/>
            <person name="Izzatullayeva V."/>
            <person name="Mammadov A."/>
            <person name="Mammadov A."/>
            <person name="Sharifova S."/>
            <person name="Ojaghi J."/>
            <person name="Eynullazada K."/>
            <person name="Bayramov B."/>
            <person name="Abdulazimova A."/>
            <person name="Shahmuradov I."/>
        </authorList>
    </citation>
    <scope>NUCLEOTIDE SEQUENCE [LARGE SCALE GENOMIC DNA]</scope>
    <source>
        <strain evidence="14">AG2017</strain>
        <strain evidence="16">cv. AG2017</strain>
        <tissue evidence="14">Leaf</tissue>
    </source>
</reference>
<keyword evidence="7" id="KW-0325">Glycoprotein</keyword>
<name>A0A218WZB1_PUNGR</name>
<keyword evidence="8" id="KW-0449">Lipoprotein</keyword>
<evidence type="ECO:0000256" key="8">
    <source>
        <dbReference type="ARBA" id="ARBA00023288"/>
    </source>
</evidence>
<dbReference type="GeneID" id="116201634"/>
<evidence type="ECO:0000256" key="11">
    <source>
        <dbReference type="SAM" id="SignalP"/>
    </source>
</evidence>
<evidence type="ECO:0000256" key="2">
    <source>
        <dbReference type="ARBA" id="ARBA00022475"/>
    </source>
</evidence>
<evidence type="ECO:0000259" key="12">
    <source>
        <dbReference type="PROSITE" id="PS51485"/>
    </source>
</evidence>
<dbReference type="Proteomes" id="UP000197138">
    <property type="component" value="Unassembled WGS sequence"/>
</dbReference>
<dbReference type="STRING" id="22663.A0A218WZB1"/>
<keyword evidence="5 10" id="KW-0472">Membrane</keyword>
<evidence type="ECO:0000256" key="4">
    <source>
        <dbReference type="ARBA" id="ARBA00022729"/>
    </source>
</evidence>
<dbReference type="InterPro" id="IPR003245">
    <property type="entry name" value="Phytocyanin_dom"/>
</dbReference>